<organism evidence="1 2">
    <name type="scientific">Paenibacillus mesotrionivorans</name>
    <dbReference type="NCBI Taxonomy" id="3160968"/>
    <lineage>
        <taxon>Bacteria</taxon>
        <taxon>Bacillati</taxon>
        <taxon>Bacillota</taxon>
        <taxon>Bacilli</taxon>
        <taxon>Bacillales</taxon>
        <taxon>Paenibacillaceae</taxon>
        <taxon>Paenibacillus</taxon>
    </lineage>
</organism>
<comment type="caution">
    <text evidence="1">The sequence shown here is derived from an EMBL/GenBank/DDBJ whole genome shotgun (WGS) entry which is preliminary data.</text>
</comment>
<name>A0ACC7NYF8_9BACL</name>
<accession>A0ACC7NYF8</accession>
<keyword evidence="2" id="KW-1185">Reference proteome</keyword>
<proteinExistence type="predicted"/>
<protein>
    <submittedName>
        <fullName evidence="1">Bacteriohemerythrin</fullName>
    </submittedName>
</protein>
<dbReference type="EMBL" id="JBJURJ010000005">
    <property type="protein sequence ID" value="MFM9328394.1"/>
    <property type="molecule type" value="Genomic_DNA"/>
</dbReference>
<gene>
    <name evidence="1" type="ORF">ACI1P1_08860</name>
</gene>
<evidence type="ECO:0000313" key="1">
    <source>
        <dbReference type="EMBL" id="MFM9328394.1"/>
    </source>
</evidence>
<reference evidence="1" key="1">
    <citation type="submission" date="2024-12" db="EMBL/GenBank/DDBJ databases">
        <authorList>
            <person name="Wu N."/>
        </authorList>
    </citation>
    <scope>NUCLEOTIDE SEQUENCE</scope>
    <source>
        <strain evidence="1">P15</strain>
    </source>
</reference>
<dbReference type="Proteomes" id="UP001631969">
    <property type="component" value="Unassembled WGS sequence"/>
</dbReference>
<sequence length="135" mass="15849">MISWRETYNIGVDEVDQQHQELVVKLNEFLDACIQQKGKDKIMETLAFLRDYTVEHFRSEEEIMLKYNYPEYAEHKKDHDDFVASVLELEASIQNQGATVVTTLKLNRTLTDWLLSHISKSDMKIGQFLRINNIV</sequence>
<evidence type="ECO:0000313" key="2">
    <source>
        <dbReference type="Proteomes" id="UP001631969"/>
    </source>
</evidence>